<gene>
    <name evidence="1" type="ORF">KFK14_12900</name>
</gene>
<accession>A0A975PZK6</accession>
<dbReference type="AlphaFoldDB" id="A0A975PZK6"/>
<dbReference type="Proteomes" id="UP000681425">
    <property type="component" value="Chromosome"/>
</dbReference>
<evidence type="ECO:0000313" key="2">
    <source>
        <dbReference type="Proteomes" id="UP000681425"/>
    </source>
</evidence>
<sequence length="117" mass="13014">MVVNRNSFKRESDQRVTERIEDLSAPGSVMEWFQRGDVTVHLAGTATAFDGVVERATRDPNKPNPNWALAQVEHITGNLTTGVPFMVFQEPSKAWWRFRLISITGGNITVSLAGEQA</sequence>
<proteinExistence type="predicted"/>
<dbReference type="RefSeq" id="WP_212607940.1">
    <property type="nucleotide sequence ID" value="NZ_CP073910.1"/>
</dbReference>
<dbReference type="EMBL" id="CP073910">
    <property type="protein sequence ID" value="QUT04045.1"/>
    <property type="molecule type" value="Genomic_DNA"/>
</dbReference>
<organism evidence="1 2">
    <name type="scientific">Sphingobium phenoxybenzoativorans</name>
    <dbReference type="NCBI Taxonomy" id="1592790"/>
    <lineage>
        <taxon>Bacteria</taxon>
        <taxon>Pseudomonadati</taxon>
        <taxon>Pseudomonadota</taxon>
        <taxon>Alphaproteobacteria</taxon>
        <taxon>Sphingomonadales</taxon>
        <taxon>Sphingomonadaceae</taxon>
        <taxon>Sphingobium</taxon>
    </lineage>
</organism>
<reference evidence="1" key="1">
    <citation type="submission" date="2021-04" db="EMBL/GenBank/DDBJ databases">
        <title>Isolation of p-tert-butylphenol degrading bacteria Sphingobium phenoxybenzoativorans Tas13 from active sludge.</title>
        <authorList>
            <person name="Li Y."/>
        </authorList>
    </citation>
    <scope>NUCLEOTIDE SEQUENCE</scope>
    <source>
        <strain evidence="1">Tas13</strain>
    </source>
</reference>
<keyword evidence="2" id="KW-1185">Reference proteome</keyword>
<name>A0A975PZK6_9SPHN</name>
<dbReference type="KEGG" id="spph:KFK14_12900"/>
<protein>
    <submittedName>
        <fullName evidence="1">Uncharacterized protein</fullName>
    </submittedName>
</protein>
<evidence type="ECO:0000313" key="1">
    <source>
        <dbReference type="EMBL" id="QUT04045.1"/>
    </source>
</evidence>